<comment type="caution">
    <text evidence="1">The sequence shown here is derived from an EMBL/GenBank/DDBJ whole genome shotgun (WGS) entry which is preliminary data.</text>
</comment>
<proteinExistence type="predicted"/>
<organism evidence="1 2">
    <name type="scientific">Segatella copri</name>
    <dbReference type="NCBI Taxonomy" id="165179"/>
    <lineage>
        <taxon>Bacteria</taxon>
        <taxon>Pseudomonadati</taxon>
        <taxon>Bacteroidota</taxon>
        <taxon>Bacteroidia</taxon>
        <taxon>Bacteroidales</taxon>
        <taxon>Prevotellaceae</taxon>
        <taxon>Segatella</taxon>
    </lineage>
</organism>
<gene>
    <name evidence="1" type="ORF">DWV76_15550</name>
</gene>
<evidence type="ECO:0000313" key="1">
    <source>
        <dbReference type="EMBL" id="RGW39557.1"/>
    </source>
</evidence>
<accession>A0AA93BED8</accession>
<dbReference type="AlphaFoldDB" id="A0AA93BED8"/>
<reference evidence="1 2" key="1">
    <citation type="submission" date="2018-08" db="EMBL/GenBank/DDBJ databases">
        <title>A genome reference for cultivated species of the human gut microbiota.</title>
        <authorList>
            <person name="Zou Y."/>
            <person name="Xue W."/>
            <person name="Luo G."/>
        </authorList>
    </citation>
    <scope>NUCLEOTIDE SEQUENCE [LARGE SCALE GENOMIC DNA]</scope>
    <source>
        <strain evidence="1 2">AF12-50</strain>
    </source>
</reference>
<name>A0AA93BED8_9BACT</name>
<sequence>MIMKRNFTQIVAEIDSHLEKSQKQYYSDFYVGITNDIERRLFEEHNVSKENGWWIYRQAIDKKTAQHVEEYYLNKGMKGDTGGGTNDSSFVYCYEITNYTVE</sequence>
<protein>
    <submittedName>
        <fullName evidence="1">Uncharacterized protein</fullName>
    </submittedName>
</protein>
<evidence type="ECO:0000313" key="2">
    <source>
        <dbReference type="Proteomes" id="UP000283785"/>
    </source>
</evidence>
<dbReference type="EMBL" id="QSAG01000054">
    <property type="protein sequence ID" value="RGW39557.1"/>
    <property type="molecule type" value="Genomic_DNA"/>
</dbReference>
<dbReference type="Proteomes" id="UP000283785">
    <property type="component" value="Unassembled WGS sequence"/>
</dbReference>